<dbReference type="InterPro" id="IPR023393">
    <property type="entry name" value="START-like_dom_sf"/>
</dbReference>
<dbReference type="SUPFAM" id="SSF55961">
    <property type="entry name" value="Bet v1-like"/>
    <property type="match status" value="1"/>
</dbReference>
<evidence type="ECO:0000313" key="3">
    <source>
        <dbReference type="Proteomes" id="UP000053271"/>
    </source>
</evidence>
<dbReference type="EMBL" id="LMWS01000005">
    <property type="protein sequence ID" value="KUN41205.1"/>
    <property type="molecule type" value="Genomic_DNA"/>
</dbReference>
<evidence type="ECO:0000256" key="1">
    <source>
        <dbReference type="SAM" id="MobiDB-lite"/>
    </source>
</evidence>
<comment type="caution">
    <text evidence="2">The sequence shown here is derived from an EMBL/GenBank/DDBJ whole genome shotgun (WGS) entry which is preliminary data.</text>
</comment>
<accession>A0A101R3W8</accession>
<dbReference type="Proteomes" id="UP000053271">
    <property type="component" value="Unassembled WGS sequence"/>
</dbReference>
<proteinExistence type="predicted"/>
<protein>
    <submittedName>
        <fullName evidence="2">Polyketide cyclase</fullName>
    </submittedName>
</protein>
<dbReference type="STRING" id="68231.AQJ30_04400"/>
<organism evidence="2 3">
    <name type="scientific">Streptomyces longwoodensis</name>
    <dbReference type="NCBI Taxonomy" id="68231"/>
    <lineage>
        <taxon>Bacteria</taxon>
        <taxon>Bacillati</taxon>
        <taxon>Actinomycetota</taxon>
        <taxon>Actinomycetes</taxon>
        <taxon>Kitasatosporales</taxon>
        <taxon>Streptomycetaceae</taxon>
        <taxon>Streptomyces</taxon>
    </lineage>
</organism>
<keyword evidence="3" id="KW-1185">Reference proteome</keyword>
<dbReference type="InterPro" id="IPR019587">
    <property type="entry name" value="Polyketide_cyclase/dehydratase"/>
</dbReference>
<name>A0A101R3W8_9ACTN</name>
<feature type="region of interest" description="Disordered" evidence="1">
    <location>
        <begin position="144"/>
        <end position="171"/>
    </location>
</feature>
<evidence type="ECO:0000313" key="2">
    <source>
        <dbReference type="EMBL" id="KUN41205.1"/>
    </source>
</evidence>
<reference evidence="2 3" key="1">
    <citation type="submission" date="2015-10" db="EMBL/GenBank/DDBJ databases">
        <title>Draft genome sequence of Streptomyces longwoodensis DSM 41677, type strain for the species Streptomyces longwoodensis.</title>
        <authorList>
            <person name="Ruckert C."/>
            <person name="Winkler A."/>
            <person name="Kalinowski J."/>
            <person name="Kampfer P."/>
            <person name="Glaeser S."/>
        </authorList>
    </citation>
    <scope>NUCLEOTIDE SEQUENCE [LARGE SCALE GENOMIC DNA]</scope>
    <source>
        <strain evidence="2 3">DSM 41677</strain>
    </source>
</reference>
<dbReference type="GeneID" id="91423858"/>
<dbReference type="RefSeq" id="WP_067229039.1">
    <property type="nucleotide sequence ID" value="NZ_KQ948549.1"/>
</dbReference>
<dbReference type="Gene3D" id="3.30.530.20">
    <property type="match status" value="1"/>
</dbReference>
<dbReference type="CDD" id="cd07812">
    <property type="entry name" value="SRPBCC"/>
    <property type="match status" value="1"/>
</dbReference>
<gene>
    <name evidence="2" type="ORF">AQJ30_04400</name>
</gene>
<dbReference type="Pfam" id="PF10604">
    <property type="entry name" value="Polyketide_cyc2"/>
    <property type="match status" value="1"/>
</dbReference>
<dbReference type="AlphaFoldDB" id="A0A101R3W8"/>
<sequence length="171" mass="18927">MAVRHRLIKTDPSVVWDVIADGSRYADWVVGTGASRPNRGRWPEKGASIEYEVPLGPWRLSNETIVRRCEEGRQLELEILAGPLGTARFSIELREWGEHCLVIADEHPLQGAGGALHNFGAEAVIQLRHRTMLARLARCCEEQAEEQAEQPEQGHEPAARGLGVQESPGHA</sequence>